<keyword evidence="7" id="KW-1185">Reference proteome</keyword>
<evidence type="ECO:0000256" key="2">
    <source>
        <dbReference type="ARBA" id="ARBA00022679"/>
    </source>
</evidence>
<feature type="binding site" evidence="3 4">
    <location>
        <position position="286"/>
    </location>
    <ligand>
        <name>Zn(2+)</name>
        <dbReference type="ChEBI" id="CHEBI:29105"/>
    </ligand>
</feature>
<evidence type="ECO:0000256" key="1">
    <source>
        <dbReference type="ARBA" id="ARBA00022603"/>
    </source>
</evidence>
<keyword evidence="2 4" id="KW-0808">Transferase</keyword>
<name>A0AAD5LUG9_PYTIN</name>
<dbReference type="InterPro" id="IPR036589">
    <property type="entry name" value="HCY_dom_sf"/>
</dbReference>
<dbReference type="GO" id="GO:0008168">
    <property type="term" value="F:methyltransferase activity"/>
    <property type="evidence" value="ECO:0007669"/>
    <property type="project" value="UniProtKB-UniRule"/>
</dbReference>
<organism evidence="6 7">
    <name type="scientific">Pythium insidiosum</name>
    <name type="common">Pythiosis disease agent</name>
    <dbReference type="NCBI Taxonomy" id="114742"/>
    <lineage>
        <taxon>Eukaryota</taxon>
        <taxon>Sar</taxon>
        <taxon>Stramenopiles</taxon>
        <taxon>Oomycota</taxon>
        <taxon>Peronosporomycetes</taxon>
        <taxon>Pythiales</taxon>
        <taxon>Pythiaceae</taxon>
        <taxon>Pythium</taxon>
    </lineage>
</organism>
<dbReference type="Pfam" id="PF02574">
    <property type="entry name" value="S-methyl_trans"/>
    <property type="match status" value="1"/>
</dbReference>
<keyword evidence="3 4" id="KW-0862">Zinc</keyword>
<feature type="domain" description="Hcy-binding" evidence="5">
    <location>
        <begin position="1"/>
        <end position="301"/>
    </location>
</feature>
<dbReference type="GO" id="GO:0008270">
    <property type="term" value="F:zinc ion binding"/>
    <property type="evidence" value="ECO:0007669"/>
    <property type="project" value="InterPro"/>
</dbReference>
<dbReference type="SUPFAM" id="SSF82282">
    <property type="entry name" value="Homocysteine S-methyltransferase"/>
    <property type="match status" value="1"/>
</dbReference>
<evidence type="ECO:0000313" key="6">
    <source>
        <dbReference type="EMBL" id="KAJ0409893.1"/>
    </source>
</evidence>
<proteinExistence type="predicted"/>
<dbReference type="PANTHER" id="PTHR11103:SF18">
    <property type="entry name" value="SLR1189 PROTEIN"/>
    <property type="match status" value="1"/>
</dbReference>
<gene>
    <name evidence="6" type="ORF">P43SY_005787</name>
</gene>
<accession>A0AAD5LUG9</accession>
<feature type="binding site" evidence="3 4">
    <location>
        <position position="287"/>
    </location>
    <ligand>
        <name>Zn(2+)</name>
        <dbReference type="ChEBI" id="CHEBI:29105"/>
    </ligand>
</feature>
<dbReference type="PIRSF" id="PIRSF037505">
    <property type="entry name" value="Betaine_HMT"/>
    <property type="match status" value="1"/>
</dbReference>
<dbReference type="GO" id="GO:0032259">
    <property type="term" value="P:methylation"/>
    <property type="evidence" value="ECO:0007669"/>
    <property type="project" value="UniProtKB-KW"/>
</dbReference>
<keyword evidence="3 4" id="KW-0479">Metal-binding</keyword>
<evidence type="ECO:0000256" key="4">
    <source>
        <dbReference type="PROSITE-ProRule" id="PRU00333"/>
    </source>
</evidence>
<reference evidence="6" key="1">
    <citation type="submission" date="2021-12" db="EMBL/GenBank/DDBJ databases">
        <title>Prjna785345.</title>
        <authorList>
            <person name="Rujirawat T."/>
            <person name="Krajaejun T."/>
        </authorList>
    </citation>
    <scope>NUCLEOTIDE SEQUENCE</scope>
    <source>
        <strain evidence="6">Pi057C3</strain>
    </source>
</reference>
<dbReference type="InterPro" id="IPR003726">
    <property type="entry name" value="HCY_dom"/>
</dbReference>
<protein>
    <recommendedName>
        <fullName evidence="5">Hcy-binding domain-containing protein</fullName>
    </recommendedName>
</protein>
<dbReference type="Proteomes" id="UP001209570">
    <property type="component" value="Unassembled WGS sequence"/>
</dbReference>
<comment type="caution">
    <text evidence="6">The sequence shown here is derived from an EMBL/GenBank/DDBJ whole genome shotgun (WGS) entry which is preliminary data.</text>
</comment>
<dbReference type="InterPro" id="IPR017226">
    <property type="entry name" value="BHMT-like"/>
</dbReference>
<dbReference type="EMBL" id="JAKCXM010000002">
    <property type="protein sequence ID" value="KAJ0409893.1"/>
    <property type="molecule type" value="Genomic_DNA"/>
</dbReference>
<feature type="binding site" evidence="4">
    <location>
        <position position="213"/>
    </location>
    <ligand>
        <name>Zn(2+)</name>
        <dbReference type="ChEBI" id="CHEBI:29105"/>
    </ligand>
</feature>
<dbReference type="Gene3D" id="3.20.20.330">
    <property type="entry name" value="Homocysteine-binding-like domain"/>
    <property type="match status" value="1"/>
</dbReference>
<dbReference type="AlphaFoldDB" id="A0AAD5LUG9"/>
<keyword evidence="1 4" id="KW-0489">Methyltransferase</keyword>
<evidence type="ECO:0000313" key="7">
    <source>
        <dbReference type="Proteomes" id="UP001209570"/>
    </source>
</evidence>
<comment type="cofactor">
    <cofactor evidence="3">
        <name>Zn(2+)</name>
        <dbReference type="ChEBI" id="CHEBI:29105"/>
    </cofactor>
    <text evidence="3">Binds 1 zinc ion per subunit.</text>
</comment>
<dbReference type="PROSITE" id="PS50970">
    <property type="entry name" value="HCY"/>
    <property type="match status" value="1"/>
</dbReference>
<dbReference type="GO" id="GO:0009086">
    <property type="term" value="P:methionine biosynthetic process"/>
    <property type="evidence" value="ECO:0007669"/>
    <property type="project" value="InterPro"/>
</dbReference>
<evidence type="ECO:0000256" key="3">
    <source>
        <dbReference type="PIRSR" id="PIRSR037505-2"/>
    </source>
</evidence>
<evidence type="ECO:0000259" key="5">
    <source>
        <dbReference type="PROSITE" id="PS50970"/>
    </source>
</evidence>
<dbReference type="PANTHER" id="PTHR11103">
    <property type="entry name" value="SLR1189 PROTEIN"/>
    <property type="match status" value="1"/>
</dbReference>
<sequence length="308" mass="33464">MAANVPPAVELLDGGTGEELFRCGVPDDRKLWSATALVHSQYHDVLTQVHAAFLDAGSDLVTCNNYGVTPGVGFREDDIARYCELAGRLARRAVSTHKPTARVCGSLPPLLESYRPDKLVEFDDGVHLYSVMGAALQPHVDMFLGETLSTIDEAKMALTGVQDYGKPVLVSFTLRSDGALRSGDSVVDVIRELLRFTTFSTPSVQLYAVLFNCSLPEAISSALHEIQAADGLTMKAFANRLTEIAEDWALAESAAPQAMRTDLDVARYVKYVNDWVNMGAQLIGGCCGIGPEYIAQIHETLKQRGLRT</sequence>